<sequence>MKVILFTRELYCAHQTADNLINLSAPERAVLKAFFSLYYWGLESRSQLIPPAYFRIFVITPLQDQIANFLGVSKPNAWSILKSVPDNSKVIHVMGGNRLIFREDRFFECVQSAYGKDAQILGLIQNGIRLREYEEKPVIPVRTGELTEQETLFFALLHGINNINFNCNAERDILKWVARIWLEDSFGDVAIGNVNKVTVEASTKKLGLIGTSSIETVRKRIRDLKKQSRLHFFDITSEKSGHHKFKLNLDLLRKELTCHLPENLNDSIKLAPGWMSRRNSNINQEENSNFFMTERMNDSIGGFATWS</sequence>
<accession>A0A5C5XN25</accession>
<evidence type="ECO:0000313" key="2">
    <source>
        <dbReference type="Proteomes" id="UP000316095"/>
    </source>
</evidence>
<dbReference type="AlphaFoldDB" id="A0A5C5XN25"/>
<keyword evidence="2" id="KW-1185">Reference proteome</keyword>
<comment type="caution">
    <text evidence="1">The sequence shown here is derived from an EMBL/GenBank/DDBJ whole genome shotgun (WGS) entry which is preliminary data.</text>
</comment>
<reference evidence="1 2" key="1">
    <citation type="submission" date="2019-02" db="EMBL/GenBank/DDBJ databases">
        <title>Deep-cultivation of Planctomycetes and their phenomic and genomic characterization uncovers novel biology.</title>
        <authorList>
            <person name="Wiegand S."/>
            <person name="Jogler M."/>
            <person name="Boedeker C."/>
            <person name="Pinto D."/>
            <person name="Vollmers J."/>
            <person name="Rivas-Marin E."/>
            <person name="Kohn T."/>
            <person name="Peeters S.H."/>
            <person name="Heuer A."/>
            <person name="Rast P."/>
            <person name="Oberbeckmann S."/>
            <person name="Bunk B."/>
            <person name="Jeske O."/>
            <person name="Meyerdierks A."/>
            <person name="Storesund J.E."/>
            <person name="Kallscheuer N."/>
            <person name="Luecker S."/>
            <person name="Lage O.M."/>
            <person name="Pohl T."/>
            <person name="Merkel B.J."/>
            <person name="Hornburger P."/>
            <person name="Mueller R.-W."/>
            <person name="Bruemmer F."/>
            <person name="Labrenz M."/>
            <person name="Spormann A.M."/>
            <person name="Op Den Camp H."/>
            <person name="Overmann J."/>
            <person name="Amann R."/>
            <person name="Jetten M.S.M."/>
            <person name="Mascher T."/>
            <person name="Medema M.H."/>
            <person name="Devos D.P."/>
            <person name="Kaster A.-K."/>
            <person name="Ovreas L."/>
            <person name="Rohde M."/>
            <person name="Galperin M.Y."/>
            <person name="Jogler C."/>
        </authorList>
    </citation>
    <scope>NUCLEOTIDE SEQUENCE [LARGE SCALE GENOMIC DNA]</scope>
    <source>
        <strain evidence="1 2">Pan54</strain>
    </source>
</reference>
<proteinExistence type="predicted"/>
<protein>
    <submittedName>
        <fullName evidence="1">Uncharacterized protein</fullName>
    </submittedName>
</protein>
<dbReference type="RefSeq" id="WP_146504930.1">
    <property type="nucleotide sequence ID" value="NZ_SJPG01000001.1"/>
</dbReference>
<dbReference type="EMBL" id="SJPG01000001">
    <property type="protein sequence ID" value="TWT63152.1"/>
    <property type="molecule type" value="Genomic_DNA"/>
</dbReference>
<dbReference type="Proteomes" id="UP000316095">
    <property type="component" value="Unassembled WGS sequence"/>
</dbReference>
<evidence type="ECO:0000313" key="1">
    <source>
        <dbReference type="EMBL" id="TWT63152.1"/>
    </source>
</evidence>
<organism evidence="1 2">
    <name type="scientific">Rubinisphaera italica</name>
    <dbReference type="NCBI Taxonomy" id="2527969"/>
    <lineage>
        <taxon>Bacteria</taxon>
        <taxon>Pseudomonadati</taxon>
        <taxon>Planctomycetota</taxon>
        <taxon>Planctomycetia</taxon>
        <taxon>Planctomycetales</taxon>
        <taxon>Planctomycetaceae</taxon>
        <taxon>Rubinisphaera</taxon>
    </lineage>
</organism>
<name>A0A5C5XN25_9PLAN</name>
<gene>
    <name evidence="1" type="ORF">Pan54_39050</name>
</gene>